<evidence type="ECO:0000313" key="3">
    <source>
        <dbReference type="Proteomes" id="UP000091967"/>
    </source>
</evidence>
<dbReference type="Proteomes" id="UP000091967">
    <property type="component" value="Unassembled WGS sequence"/>
</dbReference>
<sequence>MMPETSPHSGVPKTLEEFTGSETIVDPPRNDEVSNIGPQGWHQYGKNCLVIFPTGNKHKVEALKAHFNNNEKPSDVNSLLFEEIPVSDNGCSQPCNDQGRIRAEDRILKAMNKFRSRPEYKTYLEDKEIGTVFIAVIESFFERKNDQKPVDAALIVLFNVSTGRTVTRTTNGTTLNHWFLDEAERRRGHVDGNKDCLRMTAGKIVAERVHGVDAANWHEYAVRKPRKEFFEEALKIMEIPYAATHNETNASLGSVGTVDSL</sequence>
<accession>A0A1B8A6T5</accession>
<keyword evidence="3" id="KW-1185">Reference proteome</keyword>
<gene>
    <name evidence="2" type="ORF">FPOA_13137</name>
</gene>
<evidence type="ECO:0000256" key="1">
    <source>
        <dbReference type="SAM" id="MobiDB-lite"/>
    </source>
</evidence>
<protein>
    <recommendedName>
        <fullName evidence="4">Non-canonical purine NTP phosphatase/PRRC1 domain-containing protein</fullName>
    </recommendedName>
</protein>
<dbReference type="EMBL" id="LYXU01000113">
    <property type="protein sequence ID" value="OBS16168.1"/>
    <property type="molecule type" value="Genomic_DNA"/>
</dbReference>
<organism evidence="2 3">
    <name type="scientific">Fusarium poae</name>
    <dbReference type="NCBI Taxonomy" id="36050"/>
    <lineage>
        <taxon>Eukaryota</taxon>
        <taxon>Fungi</taxon>
        <taxon>Dikarya</taxon>
        <taxon>Ascomycota</taxon>
        <taxon>Pezizomycotina</taxon>
        <taxon>Sordariomycetes</taxon>
        <taxon>Hypocreomycetidae</taxon>
        <taxon>Hypocreales</taxon>
        <taxon>Nectriaceae</taxon>
        <taxon>Fusarium</taxon>
    </lineage>
</organism>
<comment type="caution">
    <text evidence="2">The sequence shown here is derived from an EMBL/GenBank/DDBJ whole genome shotgun (WGS) entry which is preliminary data.</text>
</comment>
<reference evidence="2 3" key="1">
    <citation type="submission" date="2016-06" db="EMBL/GenBank/DDBJ databases">
        <title>Living apart together: crosstalk between the core and supernumerary genomes in a fungal plant pathogen.</title>
        <authorList>
            <person name="Vanheule A."/>
            <person name="Audenaert K."/>
            <person name="Warris S."/>
            <person name="Van De Geest H."/>
            <person name="Schijlen E."/>
            <person name="Hofte M."/>
            <person name="De Saeger S."/>
            <person name="Haesaert G."/>
            <person name="Waalwijk C."/>
            <person name="Van Der Lee T."/>
        </authorList>
    </citation>
    <scope>NUCLEOTIDE SEQUENCE [LARGE SCALE GENOMIC DNA]</scope>
    <source>
        <strain evidence="2 3">2516</strain>
    </source>
</reference>
<evidence type="ECO:0008006" key="4">
    <source>
        <dbReference type="Google" id="ProtNLM"/>
    </source>
</evidence>
<feature type="region of interest" description="Disordered" evidence="1">
    <location>
        <begin position="1"/>
        <end position="30"/>
    </location>
</feature>
<dbReference type="AlphaFoldDB" id="A0A1B8A6T5"/>
<proteinExistence type="predicted"/>
<name>A0A1B8A6T5_FUSPO</name>
<evidence type="ECO:0000313" key="2">
    <source>
        <dbReference type="EMBL" id="OBS16168.1"/>
    </source>
</evidence>